<accession>A0AA40ZVR8</accession>
<evidence type="ECO:0000313" key="3">
    <source>
        <dbReference type="Proteomes" id="UP000698924"/>
    </source>
</evidence>
<protein>
    <submittedName>
        <fullName evidence="2">GNAT family N-acetyltransferase</fullName>
    </submittedName>
</protein>
<dbReference type="GO" id="GO:0016747">
    <property type="term" value="F:acyltransferase activity, transferring groups other than amino-acyl groups"/>
    <property type="evidence" value="ECO:0007669"/>
    <property type="project" value="InterPro"/>
</dbReference>
<dbReference type="AlphaFoldDB" id="A0AA40ZVR8"/>
<dbReference type="InterPro" id="IPR000182">
    <property type="entry name" value="GNAT_dom"/>
</dbReference>
<dbReference type="InterPro" id="IPR052564">
    <property type="entry name" value="N-acetyltrans/Recomb-assoc"/>
</dbReference>
<feature type="domain" description="N-acetyltransferase" evidence="1">
    <location>
        <begin position="12"/>
        <end position="166"/>
    </location>
</feature>
<dbReference type="InterPro" id="IPR016181">
    <property type="entry name" value="Acyl_CoA_acyltransferase"/>
</dbReference>
<dbReference type="PROSITE" id="PS51186">
    <property type="entry name" value="GNAT"/>
    <property type="match status" value="1"/>
</dbReference>
<name>A0AA40ZVR8_9BACT</name>
<reference evidence="2 3" key="1">
    <citation type="journal article" date="2021" name="Sci. Rep.">
        <title>The distribution of antibiotic resistance genes in chicken gut microbiota commensals.</title>
        <authorList>
            <person name="Juricova H."/>
            <person name="Matiasovicova J."/>
            <person name="Kubasova T."/>
            <person name="Cejkova D."/>
            <person name="Rychlik I."/>
        </authorList>
    </citation>
    <scope>NUCLEOTIDE SEQUENCE [LARGE SCALE GENOMIC DNA]</scope>
    <source>
        <strain evidence="2 3">An421</strain>
    </source>
</reference>
<sequence length="168" mass="19072">MNMHAPNKTTDITFRPATVTDIPELKELFCSTVLTVNVRDYTAEEAADWASCGNRLGHWEKLMATLHFIAACDAEGHIVGFTSIRNDGYLHSMFVHKDHQGEGIATALLQRIEAYAMEHGICDITSEVSITARPFFERRGYVVEQEQRAQANRLKLTNYIMKKQLKKI</sequence>
<keyword evidence="3" id="KW-1185">Reference proteome</keyword>
<dbReference type="PANTHER" id="PTHR43451">
    <property type="entry name" value="ACETYLTRANSFERASE (GNAT) FAMILY PROTEIN"/>
    <property type="match status" value="1"/>
</dbReference>
<dbReference type="Gene3D" id="3.40.630.30">
    <property type="match status" value="1"/>
</dbReference>
<dbReference type="PANTHER" id="PTHR43451:SF1">
    <property type="entry name" value="ACETYLTRANSFERASE"/>
    <property type="match status" value="1"/>
</dbReference>
<dbReference type="CDD" id="cd04301">
    <property type="entry name" value="NAT_SF"/>
    <property type="match status" value="1"/>
</dbReference>
<comment type="caution">
    <text evidence="2">The sequence shown here is derived from an EMBL/GenBank/DDBJ whole genome shotgun (WGS) entry which is preliminary data.</text>
</comment>
<gene>
    <name evidence="2" type="ORF">H6D15_14345</name>
</gene>
<evidence type="ECO:0000313" key="2">
    <source>
        <dbReference type="EMBL" id="MBM6858757.1"/>
    </source>
</evidence>
<dbReference type="EMBL" id="JACJMO010000039">
    <property type="protein sequence ID" value="MBM6858757.1"/>
    <property type="molecule type" value="Genomic_DNA"/>
</dbReference>
<dbReference type="Proteomes" id="UP000698924">
    <property type="component" value="Unassembled WGS sequence"/>
</dbReference>
<evidence type="ECO:0000259" key="1">
    <source>
        <dbReference type="PROSITE" id="PS51186"/>
    </source>
</evidence>
<dbReference type="SUPFAM" id="SSF55729">
    <property type="entry name" value="Acyl-CoA N-acyltransferases (Nat)"/>
    <property type="match status" value="1"/>
</dbReference>
<dbReference type="Pfam" id="PF13673">
    <property type="entry name" value="Acetyltransf_10"/>
    <property type="match status" value="1"/>
</dbReference>
<proteinExistence type="predicted"/>
<organism evidence="2 3">
    <name type="scientific">Caecibacteroides pullorum</name>
    <dbReference type="NCBI Taxonomy" id="2725562"/>
    <lineage>
        <taxon>Bacteria</taxon>
        <taxon>Pseudomonadati</taxon>
        <taxon>Bacteroidota</taxon>
        <taxon>Bacteroidia</taxon>
        <taxon>Bacteroidales</taxon>
        <taxon>Bacteroidaceae</taxon>
        <taxon>Caecibacteroides</taxon>
    </lineage>
</organism>